<reference evidence="2" key="1">
    <citation type="submission" date="2014-12" db="EMBL/GenBank/DDBJ databases">
        <title>Insight into the proteome of Arion vulgaris.</title>
        <authorList>
            <person name="Aradska J."/>
            <person name="Bulat T."/>
            <person name="Smidak R."/>
            <person name="Sarate P."/>
            <person name="Gangsoo J."/>
            <person name="Sialana F."/>
            <person name="Bilban M."/>
            <person name="Lubec G."/>
        </authorList>
    </citation>
    <scope>NUCLEOTIDE SEQUENCE</scope>
    <source>
        <tissue evidence="2">Skin</tissue>
    </source>
</reference>
<feature type="compositionally biased region" description="Basic and acidic residues" evidence="1">
    <location>
        <begin position="76"/>
        <end position="86"/>
    </location>
</feature>
<feature type="non-terminal residue" evidence="2">
    <location>
        <position position="1"/>
    </location>
</feature>
<feature type="compositionally biased region" description="Low complexity" evidence="1">
    <location>
        <begin position="58"/>
        <end position="73"/>
    </location>
</feature>
<feature type="region of interest" description="Disordered" evidence="1">
    <location>
        <begin position="1"/>
        <end position="101"/>
    </location>
</feature>
<evidence type="ECO:0000256" key="1">
    <source>
        <dbReference type="SAM" id="MobiDB-lite"/>
    </source>
</evidence>
<name>A0A0B6Y197_9EUPU</name>
<dbReference type="AlphaFoldDB" id="A0A0B6Y197"/>
<gene>
    <name evidence="2" type="primary">ORF9181</name>
</gene>
<protein>
    <submittedName>
        <fullName evidence="2">Uncharacterized protein</fullName>
    </submittedName>
</protein>
<sequence length="101" mass="11243">QFQQGLPSESGQVKMFDPSHFQAPGAFGRAQTSKPDPPAHQESDGVPQHTSFAHAAPSWNSWSSWDWNSENSNPQTEDKPQQEVDARVSQNQHTFDDRVPG</sequence>
<accession>A0A0B6Y197</accession>
<evidence type="ECO:0000313" key="2">
    <source>
        <dbReference type="EMBL" id="CEK49888.1"/>
    </source>
</evidence>
<organism evidence="2">
    <name type="scientific">Arion vulgaris</name>
    <dbReference type="NCBI Taxonomy" id="1028688"/>
    <lineage>
        <taxon>Eukaryota</taxon>
        <taxon>Metazoa</taxon>
        <taxon>Spiralia</taxon>
        <taxon>Lophotrochozoa</taxon>
        <taxon>Mollusca</taxon>
        <taxon>Gastropoda</taxon>
        <taxon>Heterobranchia</taxon>
        <taxon>Euthyneura</taxon>
        <taxon>Panpulmonata</taxon>
        <taxon>Eupulmonata</taxon>
        <taxon>Stylommatophora</taxon>
        <taxon>Helicina</taxon>
        <taxon>Arionoidea</taxon>
        <taxon>Arionidae</taxon>
        <taxon>Arion</taxon>
    </lineage>
</organism>
<feature type="compositionally biased region" description="Polar residues" evidence="1">
    <location>
        <begin position="1"/>
        <end position="11"/>
    </location>
</feature>
<dbReference type="EMBL" id="HACG01003023">
    <property type="protein sequence ID" value="CEK49888.1"/>
    <property type="molecule type" value="Transcribed_RNA"/>
</dbReference>
<proteinExistence type="predicted"/>
<feature type="non-terminal residue" evidence="2">
    <location>
        <position position="101"/>
    </location>
</feature>